<organism evidence="1 2">
    <name type="scientific">Dyadobacter fermentans (strain ATCC 700827 / DSM 18053 / CIP 107007 / KCTC 52180 / NS114)</name>
    <dbReference type="NCBI Taxonomy" id="471854"/>
    <lineage>
        <taxon>Bacteria</taxon>
        <taxon>Pseudomonadati</taxon>
        <taxon>Bacteroidota</taxon>
        <taxon>Cytophagia</taxon>
        <taxon>Cytophagales</taxon>
        <taxon>Spirosomataceae</taxon>
        <taxon>Dyadobacter</taxon>
    </lineage>
</organism>
<sequence length="75" mass="8720">MEQVRKIIVPKTNSLVLTLPRNMVGKQIEVSAMEIRSTDPIDIDTRMKKLNDSLSKLKVDLTNWKFDRNEANNYD</sequence>
<dbReference type="RefSeq" id="WP_015814284.1">
    <property type="nucleotide sequence ID" value="NC_013037.1"/>
</dbReference>
<dbReference type="Proteomes" id="UP000002011">
    <property type="component" value="Chromosome"/>
</dbReference>
<dbReference type="EMBL" id="CP001619">
    <property type="protein sequence ID" value="ACT96043.1"/>
    <property type="molecule type" value="Genomic_DNA"/>
</dbReference>
<dbReference type="STRING" id="471854.Dfer_4842"/>
<evidence type="ECO:0000313" key="2">
    <source>
        <dbReference type="Proteomes" id="UP000002011"/>
    </source>
</evidence>
<dbReference type="HOGENOM" id="CLU_2665261_0_0_10"/>
<evidence type="ECO:0000313" key="1">
    <source>
        <dbReference type="EMBL" id="ACT96043.1"/>
    </source>
</evidence>
<protein>
    <submittedName>
        <fullName evidence="1">Uncharacterized protein</fullName>
    </submittedName>
</protein>
<keyword evidence="2" id="KW-1185">Reference proteome</keyword>
<name>C6W5V4_DYAFD</name>
<dbReference type="AlphaFoldDB" id="C6W5V4"/>
<accession>C6W5V4</accession>
<dbReference type="KEGG" id="dfe:Dfer_4842"/>
<proteinExistence type="predicted"/>
<gene>
    <name evidence="1" type="ordered locus">Dfer_4842</name>
</gene>
<dbReference type="OrthoDB" id="964061at2"/>
<reference evidence="1 2" key="1">
    <citation type="journal article" date="2009" name="Stand. Genomic Sci.">
        <title>Complete genome sequence of Dyadobacter fermentans type strain (NS114).</title>
        <authorList>
            <person name="Lang E."/>
            <person name="Lapidus A."/>
            <person name="Chertkov O."/>
            <person name="Brettin T."/>
            <person name="Detter J.C."/>
            <person name="Han C."/>
            <person name="Copeland A."/>
            <person name="Glavina Del Rio T."/>
            <person name="Nolan M."/>
            <person name="Chen F."/>
            <person name="Lucas S."/>
            <person name="Tice H."/>
            <person name="Cheng J.F."/>
            <person name="Land M."/>
            <person name="Hauser L."/>
            <person name="Chang Y.J."/>
            <person name="Jeffries C.D."/>
            <person name="Kopitz M."/>
            <person name="Bruce D."/>
            <person name="Goodwin L."/>
            <person name="Pitluck S."/>
            <person name="Ovchinnikova G."/>
            <person name="Pati A."/>
            <person name="Ivanova N."/>
            <person name="Mavrommatis K."/>
            <person name="Chen A."/>
            <person name="Palaniappan K."/>
            <person name="Chain P."/>
            <person name="Bristow J."/>
            <person name="Eisen J.A."/>
            <person name="Markowitz V."/>
            <person name="Hugenholtz P."/>
            <person name="Goker M."/>
            <person name="Rohde M."/>
            <person name="Kyrpides N.C."/>
            <person name="Klenk H.P."/>
        </authorList>
    </citation>
    <scope>NUCLEOTIDE SEQUENCE [LARGE SCALE GENOMIC DNA]</scope>
    <source>
        <strain evidence="2">ATCC 700827 / DSM 18053 / CIP 107007 / KCTC 52180 / NS114</strain>
    </source>
</reference>